<evidence type="ECO:0000256" key="1">
    <source>
        <dbReference type="ARBA" id="ARBA00022722"/>
    </source>
</evidence>
<name>A0A937XF07_UNCW3</name>
<dbReference type="InterPro" id="IPR027417">
    <property type="entry name" value="P-loop_NTPase"/>
</dbReference>
<keyword evidence="5 14" id="KW-0347">Helicase</keyword>
<evidence type="ECO:0000256" key="5">
    <source>
        <dbReference type="ARBA" id="ARBA00022806"/>
    </source>
</evidence>
<dbReference type="Pfam" id="PF00580">
    <property type="entry name" value="UvrD-helicase"/>
    <property type="match status" value="1"/>
</dbReference>
<feature type="domain" description="UvrD-like helicase ATP-binding" evidence="16">
    <location>
        <begin position="3"/>
        <end position="423"/>
    </location>
</feature>
<keyword evidence="7 14" id="KW-0067">ATP-binding</keyword>
<dbReference type="Pfam" id="PF12705">
    <property type="entry name" value="PDDEXK_1"/>
    <property type="match status" value="1"/>
</dbReference>
<comment type="catalytic activity">
    <reaction evidence="13">
        <text>ATP + H2O = ADP + phosphate + H(+)</text>
        <dbReference type="Rhea" id="RHEA:13065"/>
        <dbReference type="ChEBI" id="CHEBI:15377"/>
        <dbReference type="ChEBI" id="CHEBI:15378"/>
        <dbReference type="ChEBI" id="CHEBI:30616"/>
        <dbReference type="ChEBI" id="CHEBI:43474"/>
        <dbReference type="ChEBI" id="CHEBI:456216"/>
        <dbReference type="EC" id="5.6.2.4"/>
    </reaction>
</comment>
<dbReference type="EC" id="5.6.2.4" evidence="12"/>
<evidence type="ECO:0000256" key="15">
    <source>
        <dbReference type="SAM" id="MobiDB-lite"/>
    </source>
</evidence>
<dbReference type="PANTHER" id="PTHR11070">
    <property type="entry name" value="UVRD / RECB / PCRA DNA HELICASE FAMILY MEMBER"/>
    <property type="match status" value="1"/>
</dbReference>
<dbReference type="InterPro" id="IPR038726">
    <property type="entry name" value="PDDEXK_AddAB-type"/>
</dbReference>
<evidence type="ECO:0000259" key="16">
    <source>
        <dbReference type="PROSITE" id="PS51198"/>
    </source>
</evidence>
<evidence type="ECO:0000256" key="3">
    <source>
        <dbReference type="ARBA" id="ARBA00022763"/>
    </source>
</evidence>
<dbReference type="SUPFAM" id="SSF52980">
    <property type="entry name" value="Restriction endonuclease-like"/>
    <property type="match status" value="1"/>
</dbReference>
<evidence type="ECO:0000256" key="11">
    <source>
        <dbReference type="ARBA" id="ARBA00034617"/>
    </source>
</evidence>
<evidence type="ECO:0000259" key="17">
    <source>
        <dbReference type="PROSITE" id="PS51217"/>
    </source>
</evidence>
<dbReference type="EMBL" id="VGIR01000001">
    <property type="protein sequence ID" value="MBM3330219.1"/>
    <property type="molecule type" value="Genomic_DNA"/>
</dbReference>
<dbReference type="SUPFAM" id="SSF52540">
    <property type="entry name" value="P-loop containing nucleoside triphosphate hydrolases"/>
    <property type="match status" value="1"/>
</dbReference>
<dbReference type="GO" id="GO:0005524">
    <property type="term" value="F:ATP binding"/>
    <property type="evidence" value="ECO:0007669"/>
    <property type="project" value="UniProtKB-UniRule"/>
</dbReference>
<dbReference type="PROSITE" id="PS51198">
    <property type="entry name" value="UVRD_HELICASE_ATP_BIND"/>
    <property type="match status" value="1"/>
</dbReference>
<proteinExistence type="predicted"/>
<comment type="caution">
    <text evidence="18">The sequence shown here is derived from an EMBL/GenBank/DDBJ whole genome shotgun (WGS) entry which is preliminary data.</text>
</comment>
<dbReference type="AlphaFoldDB" id="A0A937XF07"/>
<evidence type="ECO:0000256" key="6">
    <source>
        <dbReference type="ARBA" id="ARBA00022839"/>
    </source>
</evidence>
<evidence type="ECO:0000313" key="18">
    <source>
        <dbReference type="EMBL" id="MBM3330219.1"/>
    </source>
</evidence>
<keyword evidence="4 14" id="KW-0378">Hydrolase</keyword>
<dbReference type="InterPro" id="IPR014016">
    <property type="entry name" value="UvrD-like_ATP-bd"/>
</dbReference>
<evidence type="ECO:0000256" key="8">
    <source>
        <dbReference type="ARBA" id="ARBA00023125"/>
    </source>
</evidence>
<dbReference type="GO" id="GO:0005829">
    <property type="term" value="C:cytosol"/>
    <property type="evidence" value="ECO:0007669"/>
    <property type="project" value="TreeGrafter"/>
</dbReference>
<evidence type="ECO:0000256" key="2">
    <source>
        <dbReference type="ARBA" id="ARBA00022741"/>
    </source>
</evidence>
<dbReference type="InterPro" id="IPR011335">
    <property type="entry name" value="Restrct_endonuc-II-like"/>
</dbReference>
<dbReference type="GO" id="GO:0000725">
    <property type="term" value="P:recombinational repair"/>
    <property type="evidence" value="ECO:0007669"/>
    <property type="project" value="TreeGrafter"/>
</dbReference>
<dbReference type="Gene3D" id="3.90.320.10">
    <property type="match status" value="1"/>
</dbReference>
<organism evidence="18 19">
    <name type="scientific">candidate division WOR-3 bacterium</name>
    <dbReference type="NCBI Taxonomy" id="2052148"/>
    <lineage>
        <taxon>Bacteria</taxon>
        <taxon>Bacteria division WOR-3</taxon>
    </lineage>
</organism>
<dbReference type="GO" id="GO:0004527">
    <property type="term" value="F:exonuclease activity"/>
    <property type="evidence" value="ECO:0007669"/>
    <property type="project" value="UniProtKB-KW"/>
</dbReference>
<dbReference type="PANTHER" id="PTHR11070:SF67">
    <property type="entry name" value="DNA 3'-5' HELICASE"/>
    <property type="match status" value="1"/>
</dbReference>
<evidence type="ECO:0000256" key="9">
    <source>
        <dbReference type="ARBA" id="ARBA00023204"/>
    </source>
</evidence>
<comment type="catalytic activity">
    <reaction evidence="11">
        <text>Couples ATP hydrolysis with the unwinding of duplex DNA by translocating in the 3'-5' direction.</text>
        <dbReference type="EC" id="5.6.2.4"/>
    </reaction>
</comment>
<keyword evidence="8" id="KW-0238">DNA-binding</keyword>
<dbReference type="PROSITE" id="PS51217">
    <property type="entry name" value="UVRD_HELICASE_CTER"/>
    <property type="match status" value="1"/>
</dbReference>
<dbReference type="GO" id="GO:0003677">
    <property type="term" value="F:DNA binding"/>
    <property type="evidence" value="ECO:0007669"/>
    <property type="project" value="UniProtKB-KW"/>
</dbReference>
<evidence type="ECO:0000256" key="12">
    <source>
        <dbReference type="ARBA" id="ARBA00034808"/>
    </source>
</evidence>
<dbReference type="InterPro" id="IPR000212">
    <property type="entry name" value="DNA_helicase_UvrD/REP"/>
</dbReference>
<keyword evidence="10" id="KW-0413">Isomerase</keyword>
<dbReference type="Pfam" id="PF13361">
    <property type="entry name" value="UvrD_C"/>
    <property type="match status" value="2"/>
</dbReference>
<evidence type="ECO:0000313" key="19">
    <source>
        <dbReference type="Proteomes" id="UP000779900"/>
    </source>
</evidence>
<dbReference type="Gene3D" id="3.40.50.300">
    <property type="entry name" value="P-loop containing nucleotide triphosphate hydrolases"/>
    <property type="match status" value="4"/>
</dbReference>
<protein>
    <recommendedName>
        <fullName evidence="12">DNA 3'-5' helicase</fullName>
        <ecNumber evidence="12">5.6.2.4</ecNumber>
    </recommendedName>
</protein>
<dbReference type="Proteomes" id="UP000779900">
    <property type="component" value="Unassembled WGS sequence"/>
</dbReference>
<dbReference type="InterPro" id="IPR011604">
    <property type="entry name" value="PDDEXK-like_dom_sf"/>
</dbReference>
<keyword evidence="9" id="KW-0234">DNA repair</keyword>
<accession>A0A937XF07</accession>
<evidence type="ECO:0000256" key="13">
    <source>
        <dbReference type="ARBA" id="ARBA00048988"/>
    </source>
</evidence>
<evidence type="ECO:0000256" key="14">
    <source>
        <dbReference type="PROSITE-ProRule" id="PRU00560"/>
    </source>
</evidence>
<keyword evidence="1" id="KW-0540">Nuclease</keyword>
<feature type="region of interest" description="Disordered" evidence="15">
    <location>
        <begin position="907"/>
        <end position="939"/>
    </location>
</feature>
<feature type="region of interest" description="Disordered" evidence="15">
    <location>
        <begin position="440"/>
        <end position="485"/>
    </location>
</feature>
<dbReference type="InterPro" id="IPR014017">
    <property type="entry name" value="DNA_helicase_UvrD-like_C"/>
</dbReference>
<evidence type="ECO:0000256" key="7">
    <source>
        <dbReference type="ARBA" id="ARBA00022840"/>
    </source>
</evidence>
<feature type="domain" description="UvrD-like helicase C-terminal" evidence="17">
    <location>
        <begin position="471"/>
        <end position="771"/>
    </location>
</feature>
<keyword evidence="2 14" id="KW-0547">Nucleotide-binding</keyword>
<dbReference type="GO" id="GO:0043138">
    <property type="term" value="F:3'-5' DNA helicase activity"/>
    <property type="evidence" value="ECO:0007669"/>
    <property type="project" value="UniProtKB-EC"/>
</dbReference>
<reference evidence="18" key="1">
    <citation type="submission" date="2019-03" db="EMBL/GenBank/DDBJ databases">
        <title>Lake Tanganyika Metagenome-Assembled Genomes (MAGs).</title>
        <authorList>
            <person name="Tran P."/>
        </authorList>
    </citation>
    <scope>NUCLEOTIDE SEQUENCE</scope>
    <source>
        <strain evidence="18">K_DeepCast_150m_m2_040</strain>
    </source>
</reference>
<feature type="binding site" evidence="14">
    <location>
        <begin position="24"/>
        <end position="31"/>
    </location>
    <ligand>
        <name>ATP</name>
        <dbReference type="ChEBI" id="CHEBI:30616"/>
    </ligand>
</feature>
<keyword evidence="6" id="KW-0269">Exonuclease</keyword>
<keyword evidence="3" id="KW-0227">DNA damage</keyword>
<sequence>MPGSPSVIRNSGFDTPLKHRVVFAPAGSGKTHALSQRYIDLLMSGVAPERILTLTFTEKAAAEMKERIFGRLEKEDPALHKVLRDDVLKLRISTIHSFCLSLVRRFAPLLDLDPRVDVLSDTMTAWESAKYDVLMRVAEDERSSKDYAELVDLVTRNQMQGWGKLSELLDSLFAKRVAVQRGRMVGAEAGIAEAASRLRANPIGRARIDGYSRLFPRSLEGSGLDEVFRLLEEHADVYRTGSGTPRIRGCDEKEQAWNQEMCAYRDLVATAVWEAEFGRALAMFQQRFLAHYTQAKRAAAFVDYDDMEYLAWQVLRNEEEWQNILHAFDEHTDHILVDEFQDTSFLQWGIIDKLTEEWRSGEGAKTDRSIKPTIFIVGDEKQSIYMFRDAQVEVFATAADKIELWVGKDQLERETLTRNFRSLQSIIDFNNALFSRLMSPTSEIPPSPSAPPSTSGLHPSSLILHPSASSPSPQSPAPSPCPWQTRYAPFTRERKNDNPGRVELILARSDENVAERRKLEAALIAKRILSIVSSPQPLPPDPRPLTVYDKEGDVEVGRACALRDIAILIRSRNQLPAIEQTLRDAGIQFLVLGGSGFYEEDEVRYLRSLLSFLADPTDDVSLYVTLRGPFFDVPERDLFFANCGSAFDVRSSALDVRQFLWDRIRSSALPDLAAPVAALDNWLARVHKEPLARILSHALDERKVWARFWEPQREANVRKFLTIIEDMEADGNHPLRLLNALEQAGADEAKADVRADDVSGVQVLTVHAAKGLQFPVVFLPGLDAGIRSAGSSGDKLVVEEVSQDEVQVSYIPDAAIRREHPLHREFVAKEYEEEKRVFYVACTRARDALFLTGTWNERAQKKTRLEWLVQSLGLHETEHGFALEPSLPGVACITPDDIPEVQPAAPVVKEGPKPQAASRKLSPLRPSAPGTLAPLNPRPLPSVRSVTRNLAIDFQRFGEDSVGLGDLIHRLLEEISNGTLTTAPQPLTAEIQRLLRLAGLDLSLFTNLQSAISNLQSEVAVWEVIRPQPSSHAELPIMYTDAGTTFTGRIDRVIVTETEVRLYDYKTFDVRKKDIPELARKYYDGQLKHYEKACSRLWPGRKVSSFLIFTALPLIQPAKQ</sequence>
<gene>
    <name evidence="18" type="ORF">FJY68_00025</name>
</gene>
<evidence type="ECO:0000256" key="4">
    <source>
        <dbReference type="ARBA" id="ARBA00022801"/>
    </source>
</evidence>
<evidence type="ECO:0000256" key="10">
    <source>
        <dbReference type="ARBA" id="ARBA00023235"/>
    </source>
</evidence>